<dbReference type="AlphaFoldDB" id="A0A5D3E2S9"/>
<keyword evidence="1" id="KW-0812">Transmembrane</keyword>
<evidence type="ECO:0000256" key="1">
    <source>
        <dbReference type="SAM" id="Phobius"/>
    </source>
</evidence>
<name>A0A5D3E2S9_CUCMM</name>
<dbReference type="PANTHER" id="PTHR33739">
    <property type="entry name" value="OS07G0681500 PROTEIN"/>
    <property type="match status" value="1"/>
</dbReference>
<dbReference type="GO" id="GO:2000762">
    <property type="term" value="P:regulation of phenylpropanoid metabolic process"/>
    <property type="evidence" value="ECO:0007669"/>
    <property type="project" value="InterPro"/>
</dbReference>
<reference evidence="2 3" key="1">
    <citation type="submission" date="2019-08" db="EMBL/GenBank/DDBJ databases">
        <title>Draft genome sequences of two oriental melons (Cucumis melo L. var makuwa).</title>
        <authorList>
            <person name="Kwon S.-Y."/>
        </authorList>
    </citation>
    <scope>NUCLEOTIDE SEQUENCE [LARGE SCALE GENOMIC DNA]</scope>
    <source>
        <strain evidence="3">cv. Chang Bougi</strain>
        <tissue evidence="2">Leaf</tissue>
    </source>
</reference>
<proteinExistence type="predicted"/>
<accession>A0A5D3E2S9</accession>
<dbReference type="Proteomes" id="UP000321947">
    <property type="component" value="Unassembled WGS sequence"/>
</dbReference>
<organism evidence="2 3">
    <name type="scientific">Cucumis melo var. makuwa</name>
    <name type="common">Oriental melon</name>
    <dbReference type="NCBI Taxonomy" id="1194695"/>
    <lineage>
        <taxon>Eukaryota</taxon>
        <taxon>Viridiplantae</taxon>
        <taxon>Streptophyta</taxon>
        <taxon>Embryophyta</taxon>
        <taxon>Tracheophyta</taxon>
        <taxon>Spermatophyta</taxon>
        <taxon>Magnoliopsida</taxon>
        <taxon>eudicotyledons</taxon>
        <taxon>Gunneridae</taxon>
        <taxon>Pentapetalae</taxon>
        <taxon>rosids</taxon>
        <taxon>fabids</taxon>
        <taxon>Cucurbitales</taxon>
        <taxon>Cucurbitaceae</taxon>
        <taxon>Benincaseae</taxon>
        <taxon>Cucumis</taxon>
    </lineage>
</organism>
<dbReference type="GO" id="GO:0016592">
    <property type="term" value="C:mediator complex"/>
    <property type="evidence" value="ECO:0007669"/>
    <property type="project" value="InterPro"/>
</dbReference>
<feature type="transmembrane region" description="Helical" evidence="1">
    <location>
        <begin position="243"/>
        <end position="271"/>
    </location>
</feature>
<keyword evidence="1" id="KW-0472">Membrane</keyword>
<sequence length="321" mass="35735">MAVSAQPPGQLQGIAGLWDTVLEVTKSAQDKNCDPLLWAVQLSSTLNSAGVSLPSVELAQLLVSHICWDNHVPIMWKFLEKAMTARIVPPLLVIALLSTRAIPYRKLQPAAYRLYLELLSRHVFSSTSQIYGPNYQRIMQTIDDVLHLTQIFGLQTCEPGVLMVELFFSIVWQLLDASLDDEGLLALPGEEKSAWLIRPQLHDMELDVHDSFGEKKTENSESLLKPVVAAAAHLHRLPRGSSLLVALLRLIAAAATACWTLRFFFFFVFCARHVTNSRHSNSYFVGLFVFTGCLFLRCLLPISPPPATGDEFGLLFQICSC</sequence>
<dbReference type="PANTHER" id="PTHR33739:SF7">
    <property type="entry name" value="MEDIATOR OF RNA POLYMERASE II TRANSCRIPTION SUBUNIT 33B"/>
    <property type="match status" value="1"/>
</dbReference>
<comment type="caution">
    <text evidence="2">The sequence shown here is derived from an EMBL/GenBank/DDBJ whole genome shotgun (WGS) entry which is preliminary data.</text>
</comment>
<dbReference type="InterPro" id="IPR039638">
    <property type="entry name" value="MED33A/B"/>
</dbReference>
<evidence type="ECO:0000313" key="2">
    <source>
        <dbReference type="EMBL" id="TYK30079.1"/>
    </source>
</evidence>
<protein>
    <submittedName>
        <fullName evidence="2">Mediator of RNA polymerase II transcription subunit 33B-like isoform X1</fullName>
    </submittedName>
</protein>
<feature type="transmembrane region" description="Helical" evidence="1">
    <location>
        <begin position="283"/>
        <end position="302"/>
    </location>
</feature>
<evidence type="ECO:0000313" key="3">
    <source>
        <dbReference type="Proteomes" id="UP000321947"/>
    </source>
</evidence>
<dbReference type="EMBL" id="SSTD01000775">
    <property type="protein sequence ID" value="TYK30079.1"/>
    <property type="molecule type" value="Genomic_DNA"/>
</dbReference>
<gene>
    <name evidence="2" type="ORF">E5676_scaffold216G00520</name>
</gene>
<keyword evidence="1" id="KW-1133">Transmembrane helix</keyword>